<dbReference type="EC" id="2.4.1.141" evidence="2 7"/>
<dbReference type="InterPro" id="IPR007235">
    <property type="entry name" value="Glyco_trans_28_C"/>
</dbReference>
<comment type="function">
    <text evidence="4 7">Involved in protein N-glycosylation. Essential for the second step of the dolichol-linked oligosaccharide pathway.</text>
</comment>
<comment type="subcellular location">
    <subcellularLocation>
        <location evidence="7">Endoplasmic reticulum</location>
    </subcellularLocation>
</comment>
<evidence type="ECO:0000256" key="3">
    <source>
        <dbReference type="ARBA" id="ARBA00017468"/>
    </source>
</evidence>
<evidence type="ECO:0000313" key="9">
    <source>
        <dbReference type="EMBL" id="KAL1866628.1"/>
    </source>
</evidence>
<comment type="similarity">
    <text evidence="7">Belongs to the glycosyltransferase 28 family.</text>
</comment>
<keyword evidence="10" id="KW-1185">Reference proteome</keyword>
<organism evidence="9 10">
    <name type="scientific">Paecilomyces lecythidis</name>
    <dbReference type="NCBI Taxonomy" id="3004212"/>
    <lineage>
        <taxon>Eukaryota</taxon>
        <taxon>Fungi</taxon>
        <taxon>Dikarya</taxon>
        <taxon>Ascomycota</taxon>
        <taxon>Pezizomycotina</taxon>
        <taxon>Eurotiomycetes</taxon>
        <taxon>Eurotiomycetidae</taxon>
        <taxon>Eurotiales</taxon>
        <taxon>Thermoascaceae</taxon>
        <taxon>Paecilomyces</taxon>
    </lineage>
</organism>
<protein>
    <recommendedName>
        <fullName evidence="3 7">UDP-N-acetylglucosamine transferase subunit ALG13</fullName>
        <ecNumber evidence="2 7">2.4.1.141</ecNumber>
    </recommendedName>
    <alternativeName>
        <fullName evidence="5 7">Asparagine-linked glycosylation protein 13</fullName>
    </alternativeName>
</protein>
<name>A0ABR3WSH8_9EURO</name>
<dbReference type="SUPFAM" id="SSF53756">
    <property type="entry name" value="UDP-Glycosyltransferase/glycogen phosphorylase"/>
    <property type="match status" value="1"/>
</dbReference>
<accession>A0ABR3WSH8</accession>
<dbReference type="InterPro" id="IPR052474">
    <property type="entry name" value="UDP-GlcNAc_transferase"/>
</dbReference>
<evidence type="ECO:0000256" key="5">
    <source>
        <dbReference type="ARBA" id="ARBA00032061"/>
    </source>
</evidence>
<evidence type="ECO:0000256" key="7">
    <source>
        <dbReference type="RuleBase" id="RU362128"/>
    </source>
</evidence>
<comment type="caution">
    <text evidence="9">The sequence shown here is derived from an EMBL/GenBank/DDBJ whole genome shotgun (WGS) entry which is preliminary data.</text>
</comment>
<feature type="domain" description="Glycosyl transferase family 28 C-terminal" evidence="8">
    <location>
        <begin position="127"/>
        <end position="176"/>
    </location>
</feature>
<evidence type="ECO:0000256" key="2">
    <source>
        <dbReference type="ARBA" id="ARBA00012614"/>
    </source>
</evidence>
<dbReference type="Pfam" id="PF04101">
    <property type="entry name" value="Glyco_tran_28_C"/>
    <property type="match status" value="1"/>
</dbReference>
<comment type="subunit">
    <text evidence="1 7">Heterodimer with ALG14 to form a functional enzyme.</text>
</comment>
<evidence type="ECO:0000256" key="1">
    <source>
        <dbReference type="ARBA" id="ARBA00011198"/>
    </source>
</evidence>
<comment type="catalytic activity">
    <reaction evidence="6">
        <text>an N-acetyl-alpha-D-glucosaminyl-diphospho-di-trans,poly-cis-dolichol + UDP-N-acetyl-alpha-D-glucosamine = an N,N'-diacetylchitobiosyl-diphospho-di-trans,poly-cis-dolichol + UDP + H(+)</text>
        <dbReference type="Rhea" id="RHEA:23380"/>
        <dbReference type="Rhea" id="RHEA-COMP:19507"/>
        <dbReference type="Rhea" id="RHEA-COMP:19510"/>
        <dbReference type="ChEBI" id="CHEBI:15378"/>
        <dbReference type="ChEBI" id="CHEBI:57269"/>
        <dbReference type="ChEBI" id="CHEBI:57705"/>
        <dbReference type="ChEBI" id="CHEBI:58223"/>
        <dbReference type="ChEBI" id="CHEBI:58427"/>
        <dbReference type="EC" id="2.4.1.141"/>
    </reaction>
</comment>
<reference evidence="9 10" key="1">
    <citation type="journal article" date="2024" name="IMA Fungus">
        <title>IMA Genome - F19 : A genome assembly and annotation guide to empower mycologists, including annotated draft genome sequences of Ceratocystis pirilliformis, Diaporthe australafricana, Fusarium ophioides, Paecilomyces lecythidis, and Sporothrix stenoceras.</title>
        <authorList>
            <person name="Aylward J."/>
            <person name="Wilson A.M."/>
            <person name="Visagie C.M."/>
            <person name="Spraker J."/>
            <person name="Barnes I."/>
            <person name="Buitendag C."/>
            <person name="Ceriani C."/>
            <person name="Del Mar Angel L."/>
            <person name="du Plessis D."/>
            <person name="Fuchs T."/>
            <person name="Gasser K."/>
            <person name="Kramer D."/>
            <person name="Li W."/>
            <person name="Munsamy K."/>
            <person name="Piso A."/>
            <person name="Price J.L."/>
            <person name="Sonnekus B."/>
            <person name="Thomas C."/>
            <person name="van der Nest A."/>
            <person name="van Dijk A."/>
            <person name="van Heerden A."/>
            <person name="van Vuuren N."/>
            <person name="Yilmaz N."/>
            <person name="Duong T.A."/>
            <person name="van der Merwe N.A."/>
            <person name="Wingfield M.J."/>
            <person name="Wingfield B.D."/>
        </authorList>
    </citation>
    <scope>NUCLEOTIDE SEQUENCE [LARGE SCALE GENOMIC DNA]</scope>
    <source>
        <strain evidence="9 10">CMW 18167</strain>
    </source>
</reference>
<proteinExistence type="inferred from homology"/>
<sequence>MGTPASSKKMCFVTIGATADFDALLYKVLDDSFLAQLEKFDYTNLLIQYGKGGRRILDNFLQDHPPRSAGRHGLEINGFDFKKEGLEKTIRLCRPNEEEGREEGMILSHAGLITRPQIHNIVNTILSGTGTILEAIRLSVPIVVVPNPSLQDNHQEELAKQLQKNGYVVACDLQDVDGAVQRAEDLRYYLHNWPRSAQEARTKNALAEVMADEMGFVD</sequence>
<keyword evidence="7" id="KW-0256">Endoplasmic reticulum</keyword>
<dbReference type="EMBL" id="JAVDPF010000049">
    <property type="protein sequence ID" value="KAL1866628.1"/>
    <property type="molecule type" value="Genomic_DNA"/>
</dbReference>
<keyword evidence="7" id="KW-0808">Transferase</keyword>
<dbReference type="PANTHER" id="PTHR47043:SF1">
    <property type="entry name" value="UDP-N-ACETYLGLUCOSAMINE TRANSFERASE SUBUNIT ALG13"/>
    <property type="match status" value="1"/>
</dbReference>
<dbReference type="PANTHER" id="PTHR47043">
    <property type="entry name" value="UDP-N-ACETYLGLUCOSAMINE TRANSFERASE SUBUNIT ALG13"/>
    <property type="match status" value="1"/>
</dbReference>
<evidence type="ECO:0000313" key="10">
    <source>
        <dbReference type="Proteomes" id="UP001583193"/>
    </source>
</evidence>
<evidence type="ECO:0000256" key="6">
    <source>
        <dbReference type="ARBA" id="ARBA00048184"/>
    </source>
</evidence>
<dbReference type="Gene3D" id="3.40.50.2000">
    <property type="entry name" value="Glycogen Phosphorylase B"/>
    <property type="match status" value="2"/>
</dbReference>
<keyword evidence="7" id="KW-0328">Glycosyltransferase</keyword>
<gene>
    <name evidence="9" type="primary">ARP1_2</name>
    <name evidence="7" type="synonym">ALG13</name>
    <name evidence="9" type="ORF">Plec18167_008958</name>
</gene>
<evidence type="ECO:0000256" key="4">
    <source>
        <dbReference type="ARBA" id="ARBA00024804"/>
    </source>
</evidence>
<dbReference type="Proteomes" id="UP001583193">
    <property type="component" value="Unassembled WGS sequence"/>
</dbReference>
<evidence type="ECO:0000259" key="8">
    <source>
        <dbReference type="Pfam" id="PF04101"/>
    </source>
</evidence>